<dbReference type="Proteomes" id="UP000247702">
    <property type="component" value="Unassembled WGS sequence"/>
</dbReference>
<accession>A0A2Z6S0U1</accession>
<protein>
    <recommendedName>
        <fullName evidence="4">F-box domain-containing protein</fullName>
    </recommendedName>
</protein>
<name>A0A2Z6S0U1_9GLOM</name>
<organism evidence="1 3">
    <name type="scientific">Rhizophagus clarus</name>
    <dbReference type="NCBI Taxonomy" id="94130"/>
    <lineage>
        <taxon>Eukaryota</taxon>
        <taxon>Fungi</taxon>
        <taxon>Fungi incertae sedis</taxon>
        <taxon>Mucoromycota</taxon>
        <taxon>Glomeromycotina</taxon>
        <taxon>Glomeromycetes</taxon>
        <taxon>Glomerales</taxon>
        <taxon>Glomeraceae</taxon>
        <taxon>Rhizophagus</taxon>
    </lineage>
</organism>
<sequence>MTSPHLPDDCIYYILKFLQRCHSTLFNCLFVNQFWCKATVPLLYANPFIVTNEKLITTLIHCFNKTEISQLKDQLKIVDIDINEDYKPLFEYLKYLKIYNHIEINHTILKPSYDQNQIHKLNMGFIPMFHQLILYHGINIEGFKIDFNFIGPYFNLDNLIPKFERLNSLIITLQNQNDLTENKFLDNLSIHCVNLKKLKFYSMRPTESFIKEKLCTIIQKQNNLEKFTSQYLFNDIFSSLEFQKRSLVFIEFFSVNFFNISFKNFINLSNLNYLKFFRCKDENPSDRYEILKFATFKLKKLEFSSNTWNENIEPTIIKYLGSSLQSLSLNDKLTISMVENASIYCLNLNTLEIIIIYYNEIDYSLIFPYFKNLRIRKLNVYIISSYHHNMNEMFMNLANNLSISVKEISFIFIFHYNHIQSCFKIFFENCHNNLVKINLNRDLIEPEIILNYIESSNNSLLILSLDREIELNDEKLKLLDEIKANGAITVIDYDAPQLY</sequence>
<reference evidence="1 3" key="1">
    <citation type="submission" date="2017-11" db="EMBL/GenBank/DDBJ databases">
        <title>The genome of Rhizophagus clarus HR1 reveals common genetic basis of auxotrophy among arbuscular mycorrhizal fungi.</title>
        <authorList>
            <person name="Kobayashi Y."/>
        </authorList>
    </citation>
    <scope>NUCLEOTIDE SEQUENCE [LARGE SCALE GENOMIC DNA]</scope>
    <source>
        <strain evidence="1 3">HR1</strain>
    </source>
</reference>
<dbReference type="OrthoDB" id="2444741at2759"/>
<evidence type="ECO:0000313" key="2">
    <source>
        <dbReference type="EMBL" id="GES75671.1"/>
    </source>
</evidence>
<dbReference type="AlphaFoldDB" id="A0A2Z6S0U1"/>
<evidence type="ECO:0000313" key="3">
    <source>
        <dbReference type="Proteomes" id="UP000247702"/>
    </source>
</evidence>
<keyword evidence="3" id="KW-1185">Reference proteome</keyword>
<dbReference type="EMBL" id="BEXD01004246">
    <property type="protein sequence ID" value="GBC08784.1"/>
    <property type="molecule type" value="Genomic_DNA"/>
</dbReference>
<dbReference type="EMBL" id="BLAL01000017">
    <property type="protein sequence ID" value="GES75671.1"/>
    <property type="molecule type" value="Genomic_DNA"/>
</dbReference>
<gene>
    <name evidence="2" type="ORF">RCL2_000309300</name>
    <name evidence="1" type="ORF">RclHR1_08380005</name>
</gene>
<dbReference type="STRING" id="94130.A0A2Z6S0U1"/>
<comment type="caution">
    <text evidence="1">The sequence shown here is derived from an EMBL/GenBank/DDBJ whole genome shotgun (WGS) entry which is preliminary data.</text>
</comment>
<dbReference type="Proteomes" id="UP000615446">
    <property type="component" value="Unassembled WGS sequence"/>
</dbReference>
<evidence type="ECO:0000313" key="1">
    <source>
        <dbReference type="EMBL" id="GBC08784.1"/>
    </source>
</evidence>
<proteinExistence type="predicted"/>
<evidence type="ECO:0008006" key="4">
    <source>
        <dbReference type="Google" id="ProtNLM"/>
    </source>
</evidence>
<reference evidence="2" key="2">
    <citation type="submission" date="2019-10" db="EMBL/GenBank/DDBJ databases">
        <title>Conservation and host-specific expression of non-tandemly repeated heterogenous ribosome RNA gene in arbuscular mycorrhizal fungi.</title>
        <authorList>
            <person name="Maeda T."/>
            <person name="Kobayashi Y."/>
            <person name="Nakagawa T."/>
            <person name="Ezawa T."/>
            <person name="Yamaguchi K."/>
            <person name="Bino T."/>
            <person name="Nishimoto Y."/>
            <person name="Shigenobu S."/>
            <person name="Kawaguchi M."/>
        </authorList>
    </citation>
    <scope>NUCLEOTIDE SEQUENCE</scope>
    <source>
        <strain evidence="2">HR1</strain>
    </source>
</reference>